<feature type="compositionally biased region" description="Basic and acidic residues" evidence="5">
    <location>
        <begin position="301"/>
        <end position="311"/>
    </location>
</feature>
<dbReference type="SMART" id="SM00353">
    <property type="entry name" value="HLH"/>
    <property type="match status" value="1"/>
</dbReference>
<dbReference type="InterPro" id="IPR047265">
    <property type="entry name" value="PIF1-like_bHLH"/>
</dbReference>
<sequence>MLESTRPRTTCRLPTLAPMFEDDCMELVWENGQILMRGRSGRAQKGHSWTGYSLSSSNAQAENGENMHTKKARLETSCSTLNDTAFLGLLGRRDSDINSTDNNNSSQTGYHLESSPQLYKFNLEDNKGKSEDKKSKHSRPFQEPELATSGYSRASETVLGPKLNSSKTLLPTGTEQHTSTLPERDSQPDKKYGAVKISYSRSPAILQASSQSSGVTRPTSSLVFTGVQETKGGNDERPPPLGGRNALKSTVIEQATASKSVTGIQNQAQAELLPPVAKTKEPLPREHSEAFGNQTSSLAENTRKGKTDVKILTKPPVTSSSVCSLGASNDPTYSLRRTYEETESSAGPSENVEEPQGLRKQAPGRSCTGGKRSRTAEVHNLSERRRRDKINKRMRVLKELIPNCNKVDKASMLDEAIEYLKTLQLQLQIMSMGNGVCMHPMMLPTAMQHINAAHLTHFSAMGAGMGMRMGMGMGCSPAQFSTSQVGATALPGITGTSFQMLGFPGQAFPMPVSHPSFFPSLGSQPNQSVLAHGISGASPLVEHLGSVPLTGSEDFSQNIYSEKINHGNTESSKIQTSRCEHSLARHAYFFP</sequence>
<keyword evidence="3" id="KW-0804">Transcription</keyword>
<dbReference type="GO" id="GO:0046983">
    <property type="term" value="F:protein dimerization activity"/>
    <property type="evidence" value="ECO:0007669"/>
    <property type="project" value="InterPro"/>
</dbReference>
<evidence type="ECO:0000256" key="3">
    <source>
        <dbReference type="ARBA" id="ARBA00023163"/>
    </source>
</evidence>
<feature type="domain" description="BHLH" evidence="6">
    <location>
        <begin position="374"/>
        <end position="423"/>
    </location>
</feature>
<dbReference type="InterPro" id="IPR036638">
    <property type="entry name" value="HLH_DNA-bd_sf"/>
</dbReference>
<evidence type="ECO:0000256" key="4">
    <source>
        <dbReference type="ARBA" id="ARBA00023242"/>
    </source>
</evidence>
<feature type="region of interest" description="Disordered" evidence="5">
    <location>
        <begin position="93"/>
        <end position="190"/>
    </location>
</feature>
<dbReference type="PANTHER" id="PTHR46807:SF3">
    <property type="entry name" value="BHLH DOMAIN-CONTAINING PROTEIN"/>
    <property type="match status" value="1"/>
</dbReference>
<organism evidence="7 8">
    <name type="scientific">Juglans regia</name>
    <name type="common">English walnut</name>
    <dbReference type="NCBI Taxonomy" id="51240"/>
    <lineage>
        <taxon>Eukaryota</taxon>
        <taxon>Viridiplantae</taxon>
        <taxon>Streptophyta</taxon>
        <taxon>Embryophyta</taxon>
        <taxon>Tracheophyta</taxon>
        <taxon>Spermatophyta</taxon>
        <taxon>Magnoliopsida</taxon>
        <taxon>eudicotyledons</taxon>
        <taxon>Gunneridae</taxon>
        <taxon>Pentapetalae</taxon>
        <taxon>rosids</taxon>
        <taxon>fabids</taxon>
        <taxon>Fagales</taxon>
        <taxon>Juglandaceae</taxon>
        <taxon>Juglans</taxon>
    </lineage>
</organism>
<feature type="compositionally biased region" description="Polar residues" evidence="5">
    <location>
        <begin position="316"/>
        <end position="332"/>
    </location>
</feature>
<feature type="compositionally biased region" description="Low complexity" evidence="5">
    <location>
        <begin position="97"/>
        <end position="106"/>
    </location>
</feature>
<reference evidence="7" key="2">
    <citation type="submission" date="2020-03" db="EMBL/GenBank/DDBJ databases">
        <title>Walnut 2.0.</title>
        <authorList>
            <person name="Marrano A."/>
            <person name="Britton M."/>
            <person name="Zimin A.V."/>
            <person name="Zaini P.A."/>
            <person name="Workman R."/>
            <person name="Puiu D."/>
            <person name="Bianco L."/>
            <person name="Allen B.J."/>
            <person name="Troggio M."/>
            <person name="Leslie C.A."/>
            <person name="Timp W."/>
            <person name="Dendekar A."/>
            <person name="Salzberg S.L."/>
            <person name="Neale D.B."/>
        </authorList>
    </citation>
    <scope>NUCLEOTIDE SEQUENCE</scope>
    <source>
        <tissue evidence="7">Leaves</tissue>
    </source>
</reference>
<feature type="compositionally biased region" description="Polar residues" evidence="5">
    <location>
        <begin position="50"/>
        <end position="63"/>
    </location>
</feature>
<dbReference type="Gene3D" id="4.10.280.10">
    <property type="entry name" value="Helix-loop-helix DNA-binding domain"/>
    <property type="match status" value="1"/>
</dbReference>
<comment type="subcellular location">
    <subcellularLocation>
        <location evidence="1">Nucleus</location>
    </subcellularLocation>
</comment>
<dbReference type="InterPro" id="IPR011598">
    <property type="entry name" value="bHLH_dom"/>
</dbReference>
<dbReference type="PROSITE" id="PS50888">
    <property type="entry name" value="BHLH"/>
    <property type="match status" value="1"/>
</dbReference>
<dbReference type="CDD" id="cd11445">
    <property type="entry name" value="bHLH_AtPIF_like"/>
    <property type="match status" value="1"/>
</dbReference>
<evidence type="ECO:0000256" key="5">
    <source>
        <dbReference type="SAM" id="MobiDB-lite"/>
    </source>
</evidence>
<reference evidence="7" key="1">
    <citation type="submission" date="2015-10" db="EMBL/GenBank/DDBJ databases">
        <authorList>
            <person name="Martinez-Garcia P.J."/>
            <person name="Crepeau M.W."/>
            <person name="Puiu D."/>
            <person name="Gonzalez-Ibeas D."/>
            <person name="Whalen J."/>
            <person name="Stevens K."/>
            <person name="Paul R."/>
            <person name="Butterfield T."/>
            <person name="Britton M."/>
            <person name="Reagan R."/>
            <person name="Chakraborty S."/>
            <person name="Walawage S.L."/>
            <person name="Vasquez-Gross H.A."/>
            <person name="Cardeno C."/>
            <person name="Famula R."/>
            <person name="Pratt K."/>
            <person name="Kuruganti S."/>
            <person name="Aradhya M.K."/>
            <person name="Leslie C.A."/>
            <person name="Dandekar A.M."/>
            <person name="Salzberg S.L."/>
            <person name="Wegrzyn J.L."/>
            <person name="Langley C.H."/>
            <person name="Neale D.B."/>
        </authorList>
    </citation>
    <scope>NUCLEOTIDE SEQUENCE</scope>
    <source>
        <tissue evidence="7">Leaves</tissue>
    </source>
</reference>
<evidence type="ECO:0000313" key="7">
    <source>
        <dbReference type="EMBL" id="KAF5455508.1"/>
    </source>
</evidence>
<feature type="region of interest" description="Disordered" evidence="5">
    <location>
        <begin position="45"/>
        <end position="67"/>
    </location>
</feature>
<evidence type="ECO:0000256" key="1">
    <source>
        <dbReference type="ARBA" id="ARBA00004123"/>
    </source>
</evidence>
<dbReference type="PANTHER" id="PTHR46807">
    <property type="entry name" value="TRANSCRIPTION FACTOR PIF3"/>
    <property type="match status" value="1"/>
</dbReference>
<evidence type="ECO:0000256" key="2">
    <source>
        <dbReference type="ARBA" id="ARBA00023015"/>
    </source>
</evidence>
<gene>
    <name evidence="7" type="ORF">F2P56_025075</name>
</gene>
<name>A0A833UCN5_JUGRE</name>
<proteinExistence type="predicted"/>
<feature type="compositionally biased region" description="Basic and acidic residues" evidence="5">
    <location>
        <begin position="374"/>
        <end position="385"/>
    </location>
</feature>
<feature type="compositionally biased region" description="Basic and acidic residues" evidence="5">
    <location>
        <begin position="122"/>
        <end position="134"/>
    </location>
</feature>
<evidence type="ECO:0000259" key="6">
    <source>
        <dbReference type="PROSITE" id="PS50888"/>
    </source>
</evidence>
<feature type="compositionally biased region" description="Polar residues" evidence="5">
    <location>
        <begin position="163"/>
        <end position="181"/>
    </location>
</feature>
<feature type="compositionally biased region" description="Basic and acidic residues" evidence="5">
    <location>
        <begin position="278"/>
        <end position="289"/>
    </location>
</feature>
<keyword evidence="2" id="KW-0805">Transcription regulation</keyword>
<dbReference type="EMBL" id="LIHL02000011">
    <property type="protein sequence ID" value="KAF5455508.1"/>
    <property type="molecule type" value="Genomic_DNA"/>
</dbReference>
<dbReference type="GO" id="GO:0010017">
    <property type="term" value="P:red or far-red light signaling pathway"/>
    <property type="evidence" value="ECO:0007669"/>
    <property type="project" value="UniProtKB-ARBA"/>
</dbReference>
<dbReference type="GO" id="GO:0005634">
    <property type="term" value="C:nucleus"/>
    <property type="evidence" value="ECO:0007669"/>
    <property type="project" value="UniProtKB-SubCell"/>
</dbReference>
<dbReference type="Pfam" id="PF00010">
    <property type="entry name" value="HLH"/>
    <property type="match status" value="1"/>
</dbReference>
<keyword evidence="4" id="KW-0539">Nucleus</keyword>
<dbReference type="SUPFAM" id="SSF47459">
    <property type="entry name" value="HLH, helix-loop-helix DNA-binding domain"/>
    <property type="match status" value="1"/>
</dbReference>
<dbReference type="Gramene" id="Jr11_17270_p1">
    <property type="protein sequence ID" value="cds.Jr11_17270_p1"/>
    <property type="gene ID" value="Jr11_17270"/>
</dbReference>
<protein>
    <recommendedName>
        <fullName evidence="6">BHLH domain-containing protein</fullName>
    </recommendedName>
</protein>
<feature type="compositionally biased region" description="Polar residues" evidence="5">
    <location>
        <begin position="291"/>
        <end position="300"/>
    </location>
</feature>
<comment type="caution">
    <text evidence="7">The sequence shown here is derived from an EMBL/GenBank/DDBJ whole genome shotgun (WGS) entry which is preliminary data.</text>
</comment>
<dbReference type="FunFam" id="4.10.280.10:FF:000004">
    <property type="entry name" value="Basic helix-loop-helix transcription factor"/>
    <property type="match status" value="1"/>
</dbReference>
<accession>A0A833UCN5</accession>
<dbReference type="GO" id="GO:0003700">
    <property type="term" value="F:DNA-binding transcription factor activity"/>
    <property type="evidence" value="ECO:0007669"/>
    <property type="project" value="InterPro"/>
</dbReference>
<feature type="region of interest" description="Disordered" evidence="5">
    <location>
        <begin position="267"/>
        <end position="390"/>
    </location>
</feature>
<evidence type="ECO:0000313" key="8">
    <source>
        <dbReference type="Proteomes" id="UP000619265"/>
    </source>
</evidence>
<dbReference type="Proteomes" id="UP000619265">
    <property type="component" value="Unassembled WGS sequence"/>
</dbReference>
<dbReference type="AlphaFoldDB" id="A0A833UCN5"/>
<dbReference type="InterPro" id="IPR044273">
    <property type="entry name" value="PIF3-like"/>
</dbReference>